<dbReference type="GO" id="GO:0005581">
    <property type="term" value="C:collagen trimer"/>
    <property type="evidence" value="ECO:0007669"/>
    <property type="project" value="UniProtKB-KW"/>
</dbReference>
<dbReference type="InterPro" id="IPR001073">
    <property type="entry name" value="C1q_dom"/>
</dbReference>
<dbReference type="SUPFAM" id="SSF49842">
    <property type="entry name" value="TNF-like"/>
    <property type="match status" value="1"/>
</dbReference>
<dbReference type="PANTHER" id="PTHR15427:SF33">
    <property type="entry name" value="COLLAGEN IV NC1 DOMAIN-CONTAINING PROTEIN"/>
    <property type="match status" value="1"/>
</dbReference>
<accession>A0ABD0LBM7</accession>
<evidence type="ECO:0000256" key="2">
    <source>
        <dbReference type="ARBA" id="ARBA00022525"/>
    </source>
</evidence>
<dbReference type="Pfam" id="PF00386">
    <property type="entry name" value="C1q"/>
    <property type="match status" value="1"/>
</dbReference>
<sequence length="196" mass="20970">TSNMATVITISVLILAILGHVTSIPDLVRGPRSDDREPLEAAVSGLTQKVDELTAQLQAQGTQMNVMSTQIAALQQPVAFSATFSANDIEGLGTGQTLKFDKVLFNAGSGYDHTTGYFTAPVMLNIQHPEKVEVDLYKGSTRLVRSAGCCTGYDSGSNMAAVHLEKGETTHVQVSQGSIMWGYLHTTFTGYKLTAQ</sequence>
<feature type="non-terminal residue" evidence="5">
    <location>
        <position position="1"/>
    </location>
</feature>
<dbReference type="InterPro" id="IPR050392">
    <property type="entry name" value="Collagen/C1q_domain"/>
</dbReference>
<evidence type="ECO:0000256" key="1">
    <source>
        <dbReference type="ARBA" id="ARBA00004613"/>
    </source>
</evidence>
<dbReference type="AlphaFoldDB" id="A0ABD0LBM7"/>
<dbReference type="Gene3D" id="2.60.120.40">
    <property type="match status" value="1"/>
</dbReference>
<dbReference type="PANTHER" id="PTHR15427">
    <property type="entry name" value="EMILIN ELASTIN MICROFIBRIL INTERFACE-LOCATED PROTEIN ELASTIN MICROFIBRIL INTERFACER"/>
    <property type="match status" value="1"/>
</dbReference>
<dbReference type="InterPro" id="IPR008983">
    <property type="entry name" value="Tumour_necrosis_fac-like_dom"/>
</dbReference>
<feature type="signal peptide" evidence="3">
    <location>
        <begin position="1"/>
        <end position="23"/>
    </location>
</feature>
<comment type="subcellular location">
    <subcellularLocation>
        <location evidence="1">Secreted</location>
    </subcellularLocation>
</comment>
<keyword evidence="2" id="KW-0964">Secreted</keyword>
<evidence type="ECO:0000313" key="5">
    <source>
        <dbReference type="EMBL" id="KAK7496716.1"/>
    </source>
</evidence>
<proteinExistence type="predicted"/>
<comment type="caution">
    <text evidence="5">The sequence shown here is derived from an EMBL/GenBank/DDBJ whole genome shotgun (WGS) entry which is preliminary data.</text>
</comment>
<reference evidence="5 6" key="1">
    <citation type="journal article" date="2023" name="Sci. Data">
        <title>Genome assembly of the Korean intertidal mud-creeper Batillaria attramentaria.</title>
        <authorList>
            <person name="Patra A.K."/>
            <person name="Ho P.T."/>
            <person name="Jun S."/>
            <person name="Lee S.J."/>
            <person name="Kim Y."/>
            <person name="Won Y.J."/>
        </authorList>
    </citation>
    <scope>NUCLEOTIDE SEQUENCE [LARGE SCALE GENOMIC DNA]</scope>
    <source>
        <strain evidence="5">Wonlab-2016</strain>
    </source>
</reference>
<dbReference type="Proteomes" id="UP001519460">
    <property type="component" value="Unassembled WGS sequence"/>
</dbReference>
<dbReference type="PRINTS" id="PR00007">
    <property type="entry name" value="COMPLEMNTC1Q"/>
</dbReference>
<gene>
    <name evidence="5" type="ORF">BaRGS_00012123</name>
</gene>
<name>A0ABD0LBM7_9CAEN</name>
<dbReference type="EMBL" id="JACVVK020000065">
    <property type="protein sequence ID" value="KAK7496716.1"/>
    <property type="molecule type" value="Genomic_DNA"/>
</dbReference>
<dbReference type="PROSITE" id="PS50871">
    <property type="entry name" value="C1Q"/>
    <property type="match status" value="1"/>
</dbReference>
<organism evidence="5 6">
    <name type="scientific">Batillaria attramentaria</name>
    <dbReference type="NCBI Taxonomy" id="370345"/>
    <lineage>
        <taxon>Eukaryota</taxon>
        <taxon>Metazoa</taxon>
        <taxon>Spiralia</taxon>
        <taxon>Lophotrochozoa</taxon>
        <taxon>Mollusca</taxon>
        <taxon>Gastropoda</taxon>
        <taxon>Caenogastropoda</taxon>
        <taxon>Sorbeoconcha</taxon>
        <taxon>Cerithioidea</taxon>
        <taxon>Batillariidae</taxon>
        <taxon>Batillaria</taxon>
    </lineage>
</organism>
<keyword evidence="3" id="KW-0732">Signal</keyword>
<evidence type="ECO:0000313" key="6">
    <source>
        <dbReference type="Proteomes" id="UP001519460"/>
    </source>
</evidence>
<dbReference type="SMART" id="SM00110">
    <property type="entry name" value="C1Q"/>
    <property type="match status" value="1"/>
</dbReference>
<keyword evidence="6" id="KW-1185">Reference proteome</keyword>
<feature type="domain" description="C1q" evidence="4">
    <location>
        <begin position="73"/>
        <end position="196"/>
    </location>
</feature>
<evidence type="ECO:0000259" key="4">
    <source>
        <dbReference type="PROSITE" id="PS50871"/>
    </source>
</evidence>
<protein>
    <recommendedName>
        <fullName evidence="4">C1q domain-containing protein</fullName>
    </recommendedName>
</protein>
<evidence type="ECO:0000256" key="3">
    <source>
        <dbReference type="SAM" id="SignalP"/>
    </source>
</evidence>
<feature type="chain" id="PRO_5044833856" description="C1q domain-containing protein" evidence="3">
    <location>
        <begin position="24"/>
        <end position="196"/>
    </location>
</feature>